<evidence type="ECO:0000313" key="4">
    <source>
        <dbReference type="Proteomes" id="UP001597344"/>
    </source>
</evidence>
<evidence type="ECO:0000259" key="1">
    <source>
        <dbReference type="Pfam" id="PF09917"/>
    </source>
</evidence>
<dbReference type="InterPro" id="IPR016087">
    <property type="entry name" value="Chalcone_isomerase"/>
</dbReference>
<organism evidence="3 4">
    <name type="scientific">Aquimarina celericrescens</name>
    <dbReference type="NCBI Taxonomy" id="1964542"/>
    <lineage>
        <taxon>Bacteria</taxon>
        <taxon>Pseudomonadati</taxon>
        <taxon>Bacteroidota</taxon>
        <taxon>Flavobacteriia</taxon>
        <taxon>Flavobacteriales</taxon>
        <taxon>Flavobacteriaceae</taxon>
        <taxon>Aquimarina</taxon>
    </lineage>
</organism>
<dbReference type="Gene3D" id="3.50.70.10">
    <property type="match status" value="1"/>
</dbReference>
<feature type="domain" description="DUF2147" evidence="1">
    <location>
        <begin position="193"/>
        <end position="295"/>
    </location>
</feature>
<dbReference type="EMBL" id="JBHUHY010000034">
    <property type="protein sequence ID" value="MFD2189178.1"/>
    <property type="molecule type" value="Genomic_DNA"/>
</dbReference>
<keyword evidence="4" id="KW-1185">Reference proteome</keyword>
<keyword evidence="3" id="KW-0413">Isomerase</keyword>
<protein>
    <submittedName>
        <fullName evidence="3">Chalcone isomerase family protein</fullName>
    </submittedName>
</protein>
<dbReference type="RefSeq" id="WP_378322218.1">
    <property type="nucleotide sequence ID" value="NZ_JBHUHY010000034.1"/>
</dbReference>
<evidence type="ECO:0000313" key="3">
    <source>
        <dbReference type="EMBL" id="MFD2189178.1"/>
    </source>
</evidence>
<dbReference type="Proteomes" id="UP001597344">
    <property type="component" value="Unassembled WGS sequence"/>
</dbReference>
<comment type="caution">
    <text evidence="3">The sequence shown here is derived from an EMBL/GenBank/DDBJ whole genome shotgun (WGS) entry which is preliminary data.</text>
</comment>
<name>A0ABW5B298_9FLAO</name>
<reference evidence="4" key="1">
    <citation type="journal article" date="2019" name="Int. J. Syst. Evol. Microbiol.">
        <title>The Global Catalogue of Microorganisms (GCM) 10K type strain sequencing project: providing services to taxonomists for standard genome sequencing and annotation.</title>
        <authorList>
            <consortium name="The Broad Institute Genomics Platform"/>
            <consortium name="The Broad Institute Genome Sequencing Center for Infectious Disease"/>
            <person name="Wu L."/>
            <person name="Ma J."/>
        </authorList>
    </citation>
    <scope>NUCLEOTIDE SEQUENCE [LARGE SCALE GENOMIC DNA]</scope>
    <source>
        <strain evidence="4">DT92</strain>
    </source>
</reference>
<dbReference type="InterPro" id="IPR016088">
    <property type="entry name" value="Chalcone_isomerase_3-sand"/>
</dbReference>
<feature type="domain" description="Chalcone isomerase" evidence="2">
    <location>
        <begin position="20"/>
        <end position="183"/>
    </location>
</feature>
<dbReference type="SUPFAM" id="SSF54626">
    <property type="entry name" value="Chalcone isomerase"/>
    <property type="match status" value="1"/>
</dbReference>
<dbReference type="InterPro" id="IPR036298">
    <property type="entry name" value="Chalcone_isomerase_sf"/>
</dbReference>
<sequence length="310" mass="35401">MKKLTYCIAFFTACSIIAQTKVGDVHFNDVDVFGDKELMLNGAGEDENSYALAAYFGLDFDIEDLEDGNKVAEKDSPMALTMKMTSSMTKDEFDQMMRNGLERATDGNSFMFEDQIRQFLGFFPNEINKYDIFKILYEKGGTLTFFKNKEILGTLTNKEFKQALFKIWLGSNPLSQELKEDLLASLDPNLILGKWKTYDKETGVAINIVQIYMLKDKVFGSIVEMLRISEKDDVCFQCQGKDKNQKVEGLVILKNLKSKGENEYGDGKFTNIRDGRVSDCQIWIDEDDRNILNVKYKGGGGIHQWKRVKE</sequence>
<dbReference type="Pfam" id="PF16036">
    <property type="entry name" value="Chalcone_3"/>
    <property type="match status" value="1"/>
</dbReference>
<proteinExistence type="predicted"/>
<dbReference type="InterPro" id="IPR019223">
    <property type="entry name" value="DUF2147"/>
</dbReference>
<dbReference type="Pfam" id="PF09917">
    <property type="entry name" value="DUF2147"/>
    <property type="match status" value="1"/>
</dbReference>
<gene>
    <name evidence="3" type="ORF">ACFSJT_20425</name>
</gene>
<dbReference type="GO" id="GO:0016853">
    <property type="term" value="F:isomerase activity"/>
    <property type="evidence" value="ECO:0007669"/>
    <property type="project" value="UniProtKB-KW"/>
</dbReference>
<dbReference type="Gene3D" id="2.40.128.520">
    <property type="match status" value="1"/>
</dbReference>
<evidence type="ECO:0000259" key="2">
    <source>
        <dbReference type="Pfam" id="PF16036"/>
    </source>
</evidence>
<accession>A0ABW5B298</accession>